<dbReference type="Gene3D" id="2.60.120.200">
    <property type="match status" value="1"/>
</dbReference>
<dbReference type="PANTHER" id="PTHR10963:SF24">
    <property type="entry name" value="GLYCOSIDASE C21B10.07-RELATED"/>
    <property type="match status" value="1"/>
</dbReference>
<dbReference type="FunFam" id="2.60.120.200:FF:000114">
    <property type="entry name" value="Probable endo-1,3(4)-beta-glucanase NFIA_089530"/>
    <property type="match status" value="1"/>
</dbReference>
<dbReference type="PANTHER" id="PTHR10963">
    <property type="entry name" value="GLYCOSYL HYDROLASE-RELATED"/>
    <property type="match status" value="1"/>
</dbReference>
<dbReference type="OrthoDB" id="192832at2759"/>
<dbReference type="STRING" id="933084.A0A067Q448"/>
<proteinExistence type="inferred from homology"/>
<evidence type="ECO:0000313" key="7">
    <source>
        <dbReference type="Proteomes" id="UP000027265"/>
    </source>
</evidence>
<feature type="signal peptide" evidence="4">
    <location>
        <begin position="1"/>
        <end position="27"/>
    </location>
</feature>
<dbReference type="SUPFAM" id="SSF49899">
    <property type="entry name" value="Concanavalin A-like lectins/glucanases"/>
    <property type="match status" value="1"/>
</dbReference>
<organism evidence="6 7">
    <name type="scientific">Jaapia argillacea MUCL 33604</name>
    <dbReference type="NCBI Taxonomy" id="933084"/>
    <lineage>
        <taxon>Eukaryota</taxon>
        <taxon>Fungi</taxon>
        <taxon>Dikarya</taxon>
        <taxon>Basidiomycota</taxon>
        <taxon>Agaricomycotina</taxon>
        <taxon>Agaricomycetes</taxon>
        <taxon>Agaricomycetidae</taxon>
        <taxon>Jaapiales</taxon>
        <taxon>Jaapiaceae</taxon>
        <taxon>Jaapia</taxon>
    </lineage>
</organism>
<dbReference type="Pfam" id="PF26113">
    <property type="entry name" value="GH16_XgeA"/>
    <property type="match status" value="1"/>
</dbReference>
<keyword evidence="4" id="KW-0732">Signal</keyword>
<keyword evidence="2 6" id="KW-0378">Hydrolase</keyword>
<keyword evidence="7" id="KW-1185">Reference proteome</keyword>
<name>A0A067Q448_9AGAM</name>
<dbReference type="GO" id="GO:0009251">
    <property type="term" value="P:glucan catabolic process"/>
    <property type="evidence" value="ECO:0007669"/>
    <property type="project" value="TreeGrafter"/>
</dbReference>
<evidence type="ECO:0000256" key="1">
    <source>
        <dbReference type="ARBA" id="ARBA00006865"/>
    </source>
</evidence>
<dbReference type="CDD" id="cd02181">
    <property type="entry name" value="GH16_fungal_Lam16A_glucanase"/>
    <property type="match status" value="1"/>
</dbReference>
<accession>A0A067Q448</accession>
<evidence type="ECO:0000256" key="4">
    <source>
        <dbReference type="SAM" id="SignalP"/>
    </source>
</evidence>
<protein>
    <submittedName>
        <fullName evidence="6">Glycoside hydrolase family 16 protein</fullName>
    </submittedName>
</protein>
<dbReference type="Proteomes" id="UP000027265">
    <property type="component" value="Unassembled WGS sequence"/>
</dbReference>
<comment type="similarity">
    <text evidence="1">Belongs to the glycosyl hydrolase 16 family.</text>
</comment>
<feature type="domain" description="GH16" evidence="5">
    <location>
        <begin position="43"/>
        <end position="292"/>
    </location>
</feature>
<sequence>MTGASLLSWGILTILLVLSYLPGGALGDTYGLTDSISGSSFLSTFSHEAIPDPTHGRVKYVDQATAQRLNLTYASGKHFIIRADHTTVLDPNGAGRDSVRLQSLTQYNTHVAVFNINHMPQGCGTWPAVWEVGANWPNGGEIDILEGVNDVSPNQVTLHTAAGCSVPAQRFMTGTSTGTDCNVATTGNAGCGVKVNDNRSYGSAFNSNGGGWYAIEKTDDFVKIWFWPRNGGGVPGEVSSGSDSIDTTNWGTPSAYFPNAQCNVASHFSPQNIIINLTFCGDWAGSAYSGSGCPGSCVDYVNNNPSAFKNAYFDFAWLKIYQ</sequence>
<evidence type="ECO:0000256" key="2">
    <source>
        <dbReference type="ARBA" id="ARBA00022801"/>
    </source>
</evidence>
<dbReference type="InterPro" id="IPR013320">
    <property type="entry name" value="ConA-like_dom_sf"/>
</dbReference>
<dbReference type="AlphaFoldDB" id="A0A067Q448"/>
<feature type="chain" id="PRO_5001647904" evidence="4">
    <location>
        <begin position="28"/>
        <end position="322"/>
    </location>
</feature>
<evidence type="ECO:0000259" key="5">
    <source>
        <dbReference type="PROSITE" id="PS51762"/>
    </source>
</evidence>
<dbReference type="InParanoid" id="A0A067Q448"/>
<dbReference type="GO" id="GO:0004553">
    <property type="term" value="F:hydrolase activity, hydrolyzing O-glycosyl compounds"/>
    <property type="evidence" value="ECO:0007669"/>
    <property type="project" value="InterPro"/>
</dbReference>
<dbReference type="PROSITE" id="PS51762">
    <property type="entry name" value="GH16_2"/>
    <property type="match status" value="1"/>
</dbReference>
<dbReference type="HOGENOM" id="CLU_016972_1_1_1"/>
<dbReference type="EMBL" id="KL197718">
    <property type="protein sequence ID" value="KDQ58272.1"/>
    <property type="molecule type" value="Genomic_DNA"/>
</dbReference>
<evidence type="ECO:0000313" key="6">
    <source>
        <dbReference type="EMBL" id="KDQ58272.1"/>
    </source>
</evidence>
<keyword evidence="3" id="KW-0326">Glycosidase</keyword>
<evidence type="ECO:0000256" key="3">
    <source>
        <dbReference type="ARBA" id="ARBA00023295"/>
    </source>
</evidence>
<reference evidence="7" key="1">
    <citation type="journal article" date="2014" name="Proc. Natl. Acad. Sci. U.S.A.">
        <title>Extensive sampling of basidiomycete genomes demonstrates inadequacy of the white-rot/brown-rot paradigm for wood decay fungi.</title>
        <authorList>
            <person name="Riley R."/>
            <person name="Salamov A.A."/>
            <person name="Brown D.W."/>
            <person name="Nagy L.G."/>
            <person name="Floudas D."/>
            <person name="Held B.W."/>
            <person name="Levasseur A."/>
            <person name="Lombard V."/>
            <person name="Morin E."/>
            <person name="Otillar R."/>
            <person name="Lindquist E.A."/>
            <person name="Sun H."/>
            <person name="LaButti K.M."/>
            <person name="Schmutz J."/>
            <person name="Jabbour D."/>
            <person name="Luo H."/>
            <person name="Baker S.E."/>
            <person name="Pisabarro A.G."/>
            <person name="Walton J.D."/>
            <person name="Blanchette R.A."/>
            <person name="Henrissat B."/>
            <person name="Martin F."/>
            <person name="Cullen D."/>
            <person name="Hibbett D.S."/>
            <person name="Grigoriev I.V."/>
        </authorList>
    </citation>
    <scope>NUCLEOTIDE SEQUENCE [LARGE SCALE GENOMIC DNA]</scope>
    <source>
        <strain evidence="7">MUCL 33604</strain>
    </source>
</reference>
<dbReference type="InterPro" id="IPR050546">
    <property type="entry name" value="Glycosyl_Hydrlase_16"/>
</dbReference>
<gene>
    <name evidence="6" type="ORF">JAAARDRAFT_193689</name>
</gene>
<dbReference type="InterPro" id="IPR000757">
    <property type="entry name" value="Beta-glucanase-like"/>
</dbReference>